<dbReference type="InterPro" id="IPR013154">
    <property type="entry name" value="ADH-like_N"/>
</dbReference>
<keyword evidence="4" id="KW-1185">Reference proteome</keyword>
<comment type="caution">
    <text evidence="3">The sequence shown here is derived from an EMBL/GenBank/DDBJ whole genome shotgun (WGS) entry which is preliminary data.</text>
</comment>
<dbReference type="SUPFAM" id="SSF50129">
    <property type="entry name" value="GroES-like"/>
    <property type="match status" value="1"/>
</dbReference>
<feature type="domain" description="Alcohol dehydrogenase-like N-terminal" evidence="2">
    <location>
        <begin position="27"/>
        <end position="114"/>
    </location>
</feature>
<dbReference type="GO" id="GO:0003960">
    <property type="term" value="F:quinone reductase (NADPH) activity"/>
    <property type="evidence" value="ECO:0007669"/>
    <property type="project" value="TreeGrafter"/>
</dbReference>
<dbReference type="AlphaFoldDB" id="A0AAV6VH05"/>
<protein>
    <recommendedName>
        <fullName evidence="2">Alcohol dehydrogenase-like N-terminal domain-containing protein</fullName>
    </recommendedName>
</protein>
<dbReference type="Proteomes" id="UP000827092">
    <property type="component" value="Unassembled WGS sequence"/>
</dbReference>
<evidence type="ECO:0000256" key="1">
    <source>
        <dbReference type="ARBA" id="ARBA00022857"/>
    </source>
</evidence>
<dbReference type="GO" id="GO:0070402">
    <property type="term" value="F:NADPH binding"/>
    <property type="evidence" value="ECO:0007669"/>
    <property type="project" value="TreeGrafter"/>
</dbReference>
<evidence type="ECO:0000313" key="3">
    <source>
        <dbReference type="EMBL" id="KAG8196035.1"/>
    </source>
</evidence>
<dbReference type="GO" id="GO:0005829">
    <property type="term" value="C:cytosol"/>
    <property type="evidence" value="ECO:0007669"/>
    <property type="project" value="TreeGrafter"/>
</dbReference>
<evidence type="ECO:0000259" key="2">
    <source>
        <dbReference type="Pfam" id="PF08240"/>
    </source>
</evidence>
<dbReference type="Gene3D" id="3.90.180.10">
    <property type="entry name" value="Medium-chain alcohol dehydrogenases, catalytic domain"/>
    <property type="match status" value="1"/>
</dbReference>
<reference evidence="3 4" key="1">
    <citation type="journal article" date="2022" name="Nat. Ecol. Evol.">
        <title>A masculinizing supergene underlies an exaggerated male reproductive morph in a spider.</title>
        <authorList>
            <person name="Hendrickx F."/>
            <person name="De Corte Z."/>
            <person name="Sonet G."/>
            <person name="Van Belleghem S.M."/>
            <person name="Kostlbacher S."/>
            <person name="Vangestel C."/>
        </authorList>
    </citation>
    <scope>NUCLEOTIDE SEQUENCE [LARGE SCALE GENOMIC DNA]</scope>
    <source>
        <strain evidence="3">W744_W776</strain>
    </source>
</reference>
<gene>
    <name evidence="3" type="ORF">JTE90_029005</name>
</gene>
<dbReference type="InterPro" id="IPR051603">
    <property type="entry name" value="Zinc-ADH_QOR/CCCR"/>
</dbReference>
<name>A0AAV6VH05_9ARAC</name>
<dbReference type="Pfam" id="PF08240">
    <property type="entry name" value="ADH_N"/>
    <property type="match status" value="1"/>
</dbReference>
<keyword evidence="1" id="KW-0521">NADP</keyword>
<dbReference type="PANTHER" id="PTHR44154:SF1">
    <property type="entry name" value="QUINONE OXIDOREDUCTASE"/>
    <property type="match status" value="1"/>
</dbReference>
<dbReference type="InterPro" id="IPR011032">
    <property type="entry name" value="GroES-like_sf"/>
</dbReference>
<dbReference type="GO" id="GO:0003730">
    <property type="term" value="F:mRNA 3'-UTR binding"/>
    <property type="evidence" value="ECO:0007669"/>
    <property type="project" value="TreeGrafter"/>
</dbReference>
<dbReference type="EMBL" id="JAFNEN010000075">
    <property type="protein sequence ID" value="KAG8196035.1"/>
    <property type="molecule type" value="Genomic_DNA"/>
</dbReference>
<organism evidence="3 4">
    <name type="scientific">Oedothorax gibbosus</name>
    <dbReference type="NCBI Taxonomy" id="931172"/>
    <lineage>
        <taxon>Eukaryota</taxon>
        <taxon>Metazoa</taxon>
        <taxon>Ecdysozoa</taxon>
        <taxon>Arthropoda</taxon>
        <taxon>Chelicerata</taxon>
        <taxon>Arachnida</taxon>
        <taxon>Araneae</taxon>
        <taxon>Araneomorphae</taxon>
        <taxon>Entelegynae</taxon>
        <taxon>Araneoidea</taxon>
        <taxon>Linyphiidae</taxon>
        <taxon>Erigoninae</taxon>
        <taxon>Oedothorax</taxon>
    </lineage>
</organism>
<proteinExistence type="predicted"/>
<evidence type="ECO:0000313" key="4">
    <source>
        <dbReference type="Proteomes" id="UP000827092"/>
    </source>
</evidence>
<accession>A0AAV6VH05</accession>
<dbReference type="PANTHER" id="PTHR44154">
    <property type="entry name" value="QUINONE OXIDOREDUCTASE"/>
    <property type="match status" value="1"/>
</dbReference>
<sequence>MQAIWVEKYGDHNVLQLKTVEKPTVTENQVLVQIASAGLNPVDTYIRSGNFIFKNEVPFTPGKDGAGIVREIGPKVKQFKVGQRVFVCMRHLNKYGTYAEYSLVNEEDTFPLPDCLSFDQGAALGIPYFTAHRALVHM</sequence>